<evidence type="ECO:0000256" key="4">
    <source>
        <dbReference type="ARBA" id="ARBA00023235"/>
    </source>
</evidence>
<protein>
    <recommendedName>
        <fullName evidence="2 5">peptidylprolyl isomerase</fullName>
        <ecNumber evidence="2 5">5.2.1.8</ecNumber>
    </recommendedName>
</protein>
<dbReference type="KEGG" id="bpg:Bathy14g00940"/>
<evidence type="ECO:0000313" key="8">
    <source>
        <dbReference type="EMBL" id="CCO19573.1"/>
    </source>
</evidence>
<dbReference type="GeneID" id="19011736"/>
<dbReference type="OrthoDB" id="1902587at2759"/>
<dbReference type="EC" id="5.2.1.8" evidence="2 5"/>
<proteinExistence type="predicted"/>
<dbReference type="Gene3D" id="3.10.50.40">
    <property type="match status" value="1"/>
</dbReference>
<dbReference type="AlphaFoldDB" id="K8FCJ8"/>
<organism evidence="8 9">
    <name type="scientific">Bathycoccus prasinos</name>
    <dbReference type="NCBI Taxonomy" id="41875"/>
    <lineage>
        <taxon>Eukaryota</taxon>
        <taxon>Viridiplantae</taxon>
        <taxon>Chlorophyta</taxon>
        <taxon>Mamiellophyceae</taxon>
        <taxon>Mamiellales</taxon>
        <taxon>Bathycoccaceae</taxon>
        <taxon>Bathycoccus</taxon>
    </lineage>
</organism>
<evidence type="ECO:0000259" key="7">
    <source>
        <dbReference type="PROSITE" id="PS50059"/>
    </source>
</evidence>
<feature type="compositionally biased region" description="Basic and acidic residues" evidence="6">
    <location>
        <begin position="132"/>
        <end position="151"/>
    </location>
</feature>
<dbReference type="RefSeq" id="XP_007509116.1">
    <property type="nucleotide sequence ID" value="XM_007509054.1"/>
</dbReference>
<dbReference type="PANTHER" id="PTHR43811">
    <property type="entry name" value="FKBP-TYPE PEPTIDYL-PROLYL CIS-TRANS ISOMERASE FKPA"/>
    <property type="match status" value="1"/>
</dbReference>
<dbReference type="GO" id="GO:0003755">
    <property type="term" value="F:peptidyl-prolyl cis-trans isomerase activity"/>
    <property type="evidence" value="ECO:0007669"/>
    <property type="project" value="UniProtKB-KW"/>
</dbReference>
<feature type="compositionally biased region" description="Acidic residues" evidence="6">
    <location>
        <begin position="307"/>
        <end position="317"/>
    </location>
</feature>
<evidence type="ECO:0000313" key="9">
    <source>
        <dbReference type="Proteomes" id="UP000198341"/>
    </source>
</evidence>
<keyword evidence="3 5" id="KW-0697">Rotamase</keyword>
<gene>
    <name evidence="8" type="ordered locus">Bathy14g00940</name>
</gene>
<dbReference type="SUPFAM" id="SSF54534">
    <property type="entry name" value="FKBP-like"/>
    <property type="match status" value="1"/>
</dbReference>
<evidence type="ECO:0000256" key="1">
    <source>
        <dbReference type="ARBA" id="ARBA00000971"/>
    </source>
</evidence>
<dbReference type="InterPro" id="IPR046357">
    <property type="entry name" value="PPIase_dom_sf"/>
</dbReference>
<keyword evidence="4 5" id="KW-0413">Isomerase</keyword>
<dbReference type="PANTHER" id="PTHR43811:SF26">
    <property type="entry name" value="PEPTIDYL-PROLYL CIS-TRANS ISOMERASE FKBP16-1, CHLOROPLASTIC"/>
    <property type="match status" value="1"/>
</dbReference>
<feature type="region of interest" description="Disordered" evidence="6">
    <location>
        <begin position="304"/>
        <end position="339"/>
    </location>
</feature>
<accession>K8FCJ8</accession>
<name>K8FCJ8_9CHLO</name>
<dbReference type="EMBL" id="FO082265">
    <property type="protein sequence ID" value="CCO19573.1"/>
    <property type="molecule type" value="Genomic_DNA"/>
</dbReference>
<dbReference type="InterPro" id="IPR001179">
    <property type="entry name" value="PPIase_FKBP_dom"/>
</dbReference>
<evidence type="ECO:0000256" key="5">
    <source>
        <dbReference type="PROSITE-ProRule" id="PRU00277"/>
    </source>
</evidence>
<keyword evidence="9" id="KW-1185">Reference proteome</keyword>
<evidence type="ECO:0000256" key="3">
    <source>
        <dbReference type="ARBA" id="ARBA00023110"/>
    </source>
</evidence>
<feature type="domain" description="PPIase FKBP-type" evidence="7">
    <location>
        <begin position="184"/>
        <end position="303"/>
    </location>
</feature>
<comment type="catalytic activity">
    <reaction evidence="1 5">
        <text>[protein]-peptidylproline (omega=180) = [protein]-peptidylproline (omega=0)</text>
        <dbReference type="Rhea" id="RHEA:16237"/>
        <dbReference type="Rhea" id="RHEA-COMP:10747"/>
        <dbReference type="Rhea" id="RHEA-COMP:10748"/>
        <dbReference type="ChEBI" id="CHEBI:83833"/>
        <dbReference type="ChEBI" id="CHEBI:83834"/>
        <dbReference type="EC" id="5.2.1.8"/>
    </reaction>
</comment>
<reference evidence="8 9" key="1">
    <citation type="submission" date="2011-10" db="EMBL/GenBank/DDBJ databases">
        <authorList>
            <person name="Genoscope - CEA"/>
        </authorList>
    </citation>
    <scope>NUCLEOTIDE SEQUENCE [LARGE SCALE GENOMIC DNA]</scope>
    <source>
        <strain evidence="8 9">RCC 1105</strain>
    </source>
</reference>
<dbReference type="Pfam" id="PF00254">
    <property type="entry name" value="FKBP_C"/>
    <property type="match status" value="1"/>
</dbReference>
<evidence type="ECO:0000256" key="2">
    <source>
        <dbReference type="ARBA" id="ARBA00013194"/>
    </source>
</evidence>
<feature type="region of interest" description="Disordered" evidence="6">
    <location>
        <begin position="132"/>
        <end position="156"/>
    </location>
</feature>
<dbReference type="STRING" id="41875.K8FCJ8"/>
<dbReference type="Proteomes" id="UP000198341">
    <property type="component" value="Chromosome 14"/>
</dbReference>
<sequence length="339" mass="37842">MINMIIVSKSPPPPRIVAKLSSRNRSRTTLKTPPLRKQRRFNGVQTQHLEAVLGENADANNGVAEGLKMKMKMINRREAMNNCLKIIALLETSKDRKAFAYGLNKKPPNSDDNEPNLVSYLGIRNSSKRERFEASERKKREAEKLRERKEEELESDAPLMTLPSGIQFREYDEGVSGTKRCRKGSKVSILFKVFRLSSGAYFKYSSGGTAVLLWARGYGSEGLDDVGVPYTFILGEENSLPRAVAPVVVGMHQGGVRRVLMPPNLGYVNDFVQPQPDSYGARRRLENYRDGPLLFEVEIVSVKDPGSDDSEGVSDDSLDLKNGESGFYKLPSAPTLLDR</sequence>
<dbReference type="PROSITE" id="PS50059">
    <property type="entry name" value="FKBP_PPIASE"/>
    <property type="match status" value="1"/>
</dbReference>
<evidence type="ECO:0000256" key="6">
    <source>
        <dbReference type="SAM" id="MobiDB-lite"/>
    </source>
</evidence>